<evidence type="ECO:0000259" key="16">
    <source>
        <dbReference type="Pfam" id="PF00156"/>
    </source>
</evidence>
<keyword evidence="8 15" id="KW-0808">Transferase</keyword>
<keyword evidence="11 15" id="KW-0547">Nucleotide-binding</keyword>
<comment type="cofactor">
    <cofactor evidence="1 15">
        <name>Mg(2+)</name>
        <dbReference type="ChEBI" id="CHEBI:18420"/>
    </cofactor>
</comment>
<dbReference type="EMBL" id="CP003557">
    <property type="protein sequence ID" value="AFN73680.1"/>
    <property type="molecule type" value="Genomic_DNA"/>
</dbReference>
<dbReference type="GO" id="GO:0032263">
    <property type="term" value="P:GMP salvage"/>
    <property type="evidence" value="ECO:0007669"/>
    <property type="project" value="TreeGrafter"/>
</dbReference>
<accession>I6Z3F1</accession>
<evidence type="ECO:0000256" key="2">
    <source>
        <dbReference type="ARBA" id="ARBA00004496"/>
    </source>
</evidence>
<dbReference type="PANTHER" id="PTHR43340">
    <property type="entry name" value="HYPOXANTHINE-GUANINE PHOSPHORIBOSYLTRANSFERASE"/>
    <property type="match status" value="1"/>
</dbReference>
<evidence type="ECO:0000256" key="13">
    <source>
        <dbReference type="ARBA" id="ARBA00048811"/>
    </source>
</evidence>
<evidence type="ECO:0000256" key="3">
    <source>
        <dbReference type="ARBA" id="ARBA00004669"/>
    </source>
</evidence>
<dbReference type="Gene3D" id="3.40.50.2020">
    <property type="match status" value="1"/>
</dbReference>
<dbReference type="SUPFAM" id="SSF53271">
    <property type="entry name" value="PRTase-like"/>
    <property type="match status" value="1"/>
</dbReference>
<comment type="pathway">
    <text evidence="3 15">Purine metabolism; IMP biosynthesis via salvage pathway; IMP from hypoxanthine: step 1/1.</text>
</comment>
<evidence type="ECO:0000256" key="7">
    <source>
        <dbReference type="ARBA" id="ARBA00022676"/>
    </source>
</evidence>
<feature type="domain" description="Phosphoribosyltransferase" evidence="16">
    <location>
        <begin position="27"/>
        <end position="172"/>
    </location>
</feature>
<organism evidence="17 18">
    <name type="scientific">Melioribacter roseus (strain DSM 23840 / JCM 17771 / VKM B-2668 / P3M-2)</name>
    <dbReference type="NCBI Taxonomy" id="1191523"/>
    <lineage>
        <taxon>Bacteria</taxon>
        <taxon>Pseudomonadati</taxon>
        <taxon>Ignavibacteriota</taxon>
        <taxon>Ignavibacteria</taxon>
        <taxon>Ignavibacteriales</taxon>
        <taxon>Melioribacteraceae</taxon>
        <taxon>Melioribacter</taxon>
    </lineage>
</organism>
<dbReference type="FunFam" id="3.40.50.2020:FF:000006">
    <property type="entry name" value="Hypoxanthine phosphoribosyltransferase"/>
    <property type="match status" value="1"/>
</dbReference>
<dbReference type="CDD" id="cd06223">
    <property type="entry name" value="PRTases_typeI"/>
    <property type="match status" value="1"/>
</dbReference>
<gene>
    <name evidence="17" type="ordered locus">MROS_0437</name>
</gene>
<dbReference type="Pfam" id="PF00156">
    <property type="entry name" value="Pribosyltran"/>
    <property type="match status" value="1"/>
</dbReference>
<dbReference type="AlphaFoldDB" id="I6Z3F1"/>
<dbReference type="InterPro" id="IPR005904">
    <property type="entry name" value="Hxn_phspho_trans"/>
</dbReference>
<dbReference type="GO" id="GO:0004422">
    <property type="term" value="F:hypoxanthine phosphoribosyltransferase activity"/>
    <property type="evidence" value="ECO:0007669"/>
    <property type="project" value="InterPro"/>
</dbReference>
<evidence type="ECO:0000256" key="8">
    <source>
        <dbReference type="ARBA" id="ARBA00022679"/>
    </source>
</evidence>
<dbReference type="GO" id="GO:0032264">
    <property type="term" value="P:IMP salvage"/>
    <property type="evidence" value="ECO:0007669"/>
    <property type="project" value="UniProtKB-UniPathway"/>
</dbReference>
<name>I6Z3F1_MELRP</name>
<comment type="subcellular location">
    <subcellularLocation>
        <location evidence="2 15">Cytoplasm</location>
    </subcellularLocation>
</comment>
<dbReference type="InterPro" id="IPR050408">
    <property type="entry name" value="HGPRT"/>
</dbReference>
<proteinExistence type="inferred from homology"/>
<evidence type="ECO:0000313" key="17">
    <source>
        <dbReference type="EMBL" id="AFN73680.1"/>
    </source>
</evidence>
<evidence type="ECO:0000256" key="11">
    <source>
        <dbReference type="ARBA" id="ARBA00022741"/>
    </source>
</evidence>
<evidence type="ECO:0000256" key="6">
    <source>
        <dbReference type="ARBA" id="ARBA00022490"/>
    </source>
</evidence>
<dbReference type="eggNOG" id="COG0634">
    <property type="taxonomic scope" value="Bacteria"/>
</dbReference>
<dbReference type="GO" id="GO:0046100">
    <property type="term" value="P:hypoxanthine metabolic process"/>
    <property type="evidence" value="ECO:0007669"/>
    <property type="project" value="TreeGrafter"/>
</dbReference>
<dbReference type="KEGG" id="mro:MROS_0437"/>
<keyword evidence="12 15" id="KW-0460">Magnesium</keyword>
<dbReference type="EC" id="2.4.2.8" evidence="5 15"/>
<evidence type="ECO:0000256" key="14">
    <source>
        <dbReference type="ARBA" id="ARBA00049402"/>
    </source>
</evidence>
<dbReference type="GO" id="GO:0000287">
    <property type="term" value="F:magnesium ion binding"/>
    <property type="evidence" value="ECO:0007669"/>
    <property type="project" value="TreeGrafter"/>
</dbReference>
<dbReference type="GO" id="GO:0005829">
    <property type="term" value="C:cytosol"/>
    <property type="evidence" value="ECO:0007669"/>
    <property type="project" value="TreeGrafter"/>
</dbReference>
<evidence type="ECO:0000256" key="10">
    <source>
        <dbReference type="ARBA" id="ARBA00022726"/>
    </source>
</evidence>
<dbReference type="InterPro" id="IPR029057">
    <property type="entry name" value="PRTase-like"/>
</dbReference>
<dbReference type="GO" id="GO:0006178">
    <property type="term" value="P:guanine salvage"/>
    <property type="evidence" value="ECO:0007669"/>
    <property type="project" value="TreeGrafter"/>
</dbReference>
<dbReference type="GO" id="GO:0000166">
    <property type="term" value="F:nucleotide binding"/>
    <property type="evidence" value="ECO:0007669"/>
    <property type="project" value="UniProtKB-KW"/>
</dbReference>
<keyword evidence="10 15" id="KW-0660">Purine salvage</keyword>
<dbReference type="UniPathway" id="UPA00591">
    <property type="reaction ID" value="UER00648"/>
</dbReference>
<evidence type="ECO:0000256" key="5">
    <source>
        <dbReference type="ARBA" id="ARBA00011895"/>
    </source>
</evidence>
<evidence type="ECO:0000313" key="18">
    <source>
        <dbReference type="Proteomes" id="UP000009011"/>
    </source>
</evidence>
<evidence type="ECO:0000256" key="4">
    <source>
        <dbReference type="ARBA" id="ARBA00008391"/>
    </source>
</evidence>
<keyword evidence="9 15" id="KW-0479">Metal-binding</keyword>
<sequence>MDEMINPVNNEIWVGTEKFVPYITEEEIQKRIKELGREISADYKTKLPIFIGVLNGSFMFMSDLMKNISIKCEVDFFKLSSYGDSKISSGNVKLIKDLNADISDRHLIIVEDIVDSGLSIKYIEELIAGHNPASMKVVSLLVKPGSLKYDVKIDYIGFEIKDKFVIGYGLDYAQKYRNLKSIYVLSE</sequence>
<dbReference type="STRING" id="1191523.MROS_0437"/>
<dbReference type="GO" id="GO:0052657">
    <property type="term" value="F:guanine phosphoribosyltransferase activity"/>
    <property type="evidence" value="ECO:0007669"/>
    <property type="project" value="RHEA"/>
</dbReference>
<dbReference type="HOGENOM" id="CLU_073615_0_0_10"/>
<dbReference type="Proteomes" id="UP000009011">
    <property type="component" value="Chromosome"/>
</dbReference>
<comment type="catalytic activity">
    <reaction evidence="13">
        <text>GMP + diphosphate = guanine + 5-phospho-alpha-D-ribose 1-diphosphate</text>
        <dbReference type="Rhea" id="RHEA:25424"/>
        <dbReference type="ChEBI" id="CHEBI:16235"/>
        <dbReference type="ChEBI" id="CHEBI:33019"/>
        <dbReference type="ChEBI" id="CHEBI:58017"/>
        <dbReference type="ChEBI" id="CHEBI:58115"/>
        <dbReference type="EC" id="2.4.2.8"/>
    </reaction>
    <physiologicalReaction direction="right-to-left" evidence="13">
        <dbReference type="Rhea" id="RHEA:25426"/>
    </physiologicalReaction>
</comment>
<dbReference type="PATRIC" id="fig|1191523.3.peg.456"/>
<evidence type="ECO:0000256" key="9">
    <source>
        <dbReference type="ARBA" id="ARBA00022723"/>
    </source>
</evidence>
<dbReference type="NCBIfam" id="TIGR01203">
    <property type="entry name" value="HGPRTase"/>
    <property type="match status" value="1"/>
</dbReference>
<comment type="catalytic activity">
    <reaction evidence="14">
        <text>IMP + diphosphate = hypoxanthine + 5-phospho-alpha-D-ribose 1-diphosphate</text>
        <dbReference type="Rhea" id="RHEA:17973"/>
        <dbReference type="ChEBI" id="CHEBI:17368"/>
        <dbReference type="ChEBI" id="CHEBI:33019"/>
        <dbReference type="ChEBI" id="CHEBI:58017"/>
        <dbReference type="ChEBI" id="CHEBI:58053"/>
        <dbReference type="EC" id="2.4.2.8"/>
    </reaction>
    <physiologicalReaction direction="right-to-left" evidence="14">
        <dbReference type="Rhea" id="RHEA:17975"/>
    </physiologicalReaction>
</comment>
<evidence type="ECO:0000256" key="15">
    <source>
        <dbReference type="RuleBase" id="RU364099"/>
    </source>
</evidence>
<keyword evidence="6 15" id="KW-0963">Cytoplasm</keyword>
<keyword evidence="7 15" id="KW-0328">Glycosyltransferase</keyword>
<dbReference type="PANTHER" id="PTHR43340:SF1">
    <property type="entry name" value="HYPOXANTHINE PHOSPHORIBOSYLTRANSFERASE"/>
    <property type="match status" value="1"/>
</dbReference>
<dbReference type="GO" id="GO:0006166">
    <property type="term" value="P:purine ribonucleoside salvage"/>
    <property type="evidence" value="ECO:0007669"/>
    <property type="project" value="UniProtKB-KW"/>
</dbReference>
<keyword evidence="18" id="KW-1185">Reference proteome</keyword>
<evidence type="ECO:0000256" key="12">
    <source>
        <dbReference type="ARBA" id="ARBA00022842"/>
    </source>
</evidence>
<protein>
    <recommendedName>
        <fullName evidence="5 15">Hypoxanthine phosphoribosyltransferase</fullName>
        <ecNumber evidence="5 15">2.4.2.8</ecNumber>
    </recommendedName>
</protein>
<evidence type="ECO:0000256" key="1">
    <source>
        <dbReference type="ARBA" id="ARBA00001946"/>
    </source>
</evidence>
<dbReference type="InterPro" id="IPR000836">
    <property type="entry name" value="PRTase_dom"/>
</dbReference>
<reference evidence="17 18" key="1">
    <citation type="journal article" date="2013" name="PLoS ONE">
        <title>Genomic analysis of Melioribacter roseus, facultatively anaerobic organotrophic bacterium representing a novel deep lineage within Bacteriodetes/Chlorobi group.</title>
        <authorList>
            <person name="Kadnikov V.V."/>
            <person name="Mardanov A.V."/>
            <person name="Podosokorskaya O.A."/>
            <person name="Gavrilov S.N."/>
            <person name="Kublanov I.V."/>
            <person name="Beletsky A.V."/>
            <person name="Bonch-Osmolovskaya E.A."/>
            <person name="Ravin N.V."/>
        </authorList>
    </citation>
    <scope>NUCLEOTIDE SEQUENCE [LARGE SCALE GENOMIC DNA]</scope>
    <source>
        <strain evidence="18">JCM 17771 / P3M-2</strain>
    </source>
</reference>
<comment type="similarity">
    <text evidence="4 15">Belongs to the purine/pyrimidine phosphoribosyltransferase family.</text>
</comment>